<dbReference type="Pfam" id="PF01610">
    <property type="entry name" value="DDE_Tnp_ISL3"/>
    <property type="match status" value="2"/>
</dbReference>
<dbReference type="InterPro" id="IPR047951">
    <property type="entry name" value="Transpos_ISL3"/>
</dbReference>
<evidence type="ECO:0000259" key="3">
    <source>
        <dbReference type="Pfam" id="PF14690"/>
    </source>
</evidence>
<feature type="region of interest" description="Disordered" evidence="1">
    <location>
        <begin position="257"/>
        <end position="288"/>
    </location>
</feature>
<name>D6TUA9_KTERA</name>
<proteinExistence type="predicted"/>
<dbReference type="NCBIfam" id="NF033550">
    <property type="entry name" value="transpos_ISL3"/>
    <property type="match status" value="1"/>
</dbReference>
<dbReference type="RefSeq" id="WP_007917318.1">
    <property type="nucleotide sequence ID" value="NZ_ADVG01000003.1"/>
</dbReference>
<dbReference type="STRING" id="485913.Krac_6381"/>
<dbReference type="OrthoDB" id="140629at2"/>
<evidence type="ECO:0000313" key="4">
    <source>
        <dbReference type="EMBL" id="EFH85206.1"/>
    </source>
</evidence>
<gene>
    <name evidence="4" type="ORF">Krac_6381</name>
</gene>
<comment type="caution">
    <text evidence="4">The sequence shown here is derived from an EMBL/GenBank/DDBJ whole genome shotgun (WGS) entry which is preliminary data.</text>
</comment>
<reference evidence="4 5" key="1">
    <citation type="journal article" date="2011" name="Stand. Genomic Sci.">
        <title>Non-contiguous finished genome sequence and contextual data of the filamentous soil bacterium Ktedonobacter racemifer type strain (SOSP1-21).</title>
        <authorList>
            <person name="Chang Y.J."/>
            <person name="Land M."/>
            <person name="Hauser L."/>
            <person name="Chertkov O."/>
            <person name="Del Rio T.G."/>
            <person name="Nolan M."/>
            <person name="Copeland A."/>
            <person name="Tice H."/>
            <person name="Cheng J.F."/>
            <person name="Lucas S."/>
            <person name="Han C."/>
            <person name="Goodwin L."/>
            <person name="Pitluck S."/>
            <person name="Ivanova N."/>
            <person name="Ovchinikova G."/>
            <person name="Pati A."/>
            <person name="Chen A."/>
            <person name="Palaniappan K."/>
            <person name="Mavromatis K."/>
            <person name="Liolios K."/>
            <person name="Brettin T."/>
            <person name="Fiebig A."/>
            <person name="Rohde M."/>
            <person name="Abt B."/>
            <person name="Goker M."/>
            <person name="Detter J.C."/>
            <person name="Woyke T."/>
            <person name="Bristow J."/>
            <person name="Eisen J.A."/>
            <person name="Markowitz V."/>
            <person name="Hugenholtz P."/>
            <person name="Kyrpides N.C."/>
            <person name="Klenk H.P."/>
            <person name="Lapidus A."/>
        </authorList>
    </citation>
    <scope>NUCLEOTIDE SEQUENCE [LARGE SCALE GENOMIC DNA]</scope>
    <source>
        <strain evidence="5">DSM 44963</strain>
    </source>
</reference>
<organism evidence="4 5">
    <name type="scientific">Ktedonobacter racemifer DSM 44963</name>
    <dbReference type="NCBI Taxonomy" id="485913"/>
    <lineage>
        <taxon>Bacteria</taxon>
        <taxon>Bacillati</taxon>
        <taxon>Chloroflexota</taxon>
        <taxon>Ktedonobacteria</taxon>
        <taxon>Ktedonobacterales</taxon>
        <taxon>Ktedonobacteraceae</taxon>
        <taxon>Ktedonobacter</taxon>
    </lineage>
</organism>
<dbReference type="InterPro" id="IPR002560">
    <property type="entry name" value="Transposase_DDE"/>
</dbReference>
<evidence type="ECO:0000313" key="5">
    <source>
        <dbReference type="Proteomes" id="UP000004508"/>
    </source>
</evidence>
<protein>
    <submittedName>
        <fullName evidence="4">Transposase IS204/IS1001/IS1096/IS1165 family protein</fullName>
    </submittedName>
</protein>
<dbReference type="AlphaFoldDB" id="D6TUA9"/>
<feature type="domain" description="Transposase IS204/IS1001/IS1096/IS1165 DDE" evidence="2">
    <location>
        <begin position="410"/>
        <end position="530"/>
    </location>
</feature>
<keyword evidence="5" id="KW-1185">Reference proteome</keyword>
<dbReference type="InterPro" id="IPR029261">
    <property type="entry name" value="Transposase_Znf"/>
</dbReference>
<dbReference type="PANTHER" id="PTHR33498">
    <property type="entry name" value="TRANSPOSASE FOR INSERTION SEQUENCE ELEMENT IS1557"/>
    <property type="match status" value="1"/>
</dbReference>
<dbReference type="InterPro" id="IPR009057">
    <property type="entry name" value="Homeodomain-like_sf"/>
</dbReference>
<dbReference type="PANTHER" id="PTHR33498:SF1">
    <property type="entry name" value="TRANSPOSASE FOR INSERTION SEQUENCE ELEMENT IS1557"/>
    <property type="match status" value="1"/>
</dbReference>
<dbReference type="Proteomes" id="UP000004508">
    <property type="component" value="Unassembled WGS sequence"/>
</dbReference>
<evidence type="ECO:0000256" key="1">
    <source>
        <dbReference type="SAM" id="MobiDB-lite"/>
    </source>
</evidence>
<sequence>MEENPLLPLPEGIQIDRIQASENEVRITAIATHPTSCCPVCRQPSCTIHSRYRRMVRDVPCGGRRVQLTLCVRKFFCRNPLCERKVFTERLPELVCPWAQVTIRYSQQLTSIGLATCGKGGTRLAARLGIQTSRQTILRRIMDLPDLPLCTVLYLGIDDFAFLRGCRFGTILVNLESRRVVDLLPNREAETSAAWMRQQPDLMVVSRDRGGEYASAAREGAPQAIQCADRFHLLKNLKEAVEGFLARHFAAHRTRVVQESRATPLPAAQGKEPPKWSPKQAAVSQTKREERLAQYEHVVALRKQGFSQTAIASQVGIGHATVSRWLAQNAFPERQPSSRKNRLDPYLKEVAQRWEAGCHNIAQLHRELVAHGAPLTYKVVYKQLVRSLPEGRKTAAAPDQLPRPPVLARQAVFLFLRRPEELSAEEEETLALLRSLHTEMDQAYELVQQFTQMLRERRGMHLDTWLAQVNQSNIPELRSFAAGVEKDKEAVRAGLTWWINNGMVEGHVTKLKLIKRSMYGRAGFPLLRQRVLHAV</sequence>
<dbReference type="eggNOG" id="COG3464">
    <property type="taxonomic scope" value="Bacteria"/>
</dbReference>
<accession>D6TUA9</accession>
<evidence type="ECO:0000259" key="2">
    <source>
        <dbReference type="Pfam" id="PF01610"/>
    </source>
</evidence>
<dbReference type="InParanoid" id="D6TUA9"/>
<dbReference type="EMBL" id="ADVG01000003">
    <property type="protein sequence ID" value="EFH85206.1"/>
    <property type="molecule type" value="Genomic_DNA"/>
</dbReference>
<dbReference type="Pfam" id="PF14690">
    <property type="entry name" value="Zn_ribbon_ISL3"/>
    <property type="match status" value="1"/>
</dbReference>
<dbReference type="SUPFAM" id="SSF46689">
    <property type="entry name" value="Homeodomain-like"/>
    <property type="match status" value="1"/>
</dbReference>
<feature type="domain" description="Transposase IS204/IS1001/IS1096/IS1165 DDE" evidence="2">
    <location>
        <begin position="155"/>
        <end position="282"/>
    </location>
</feature>
<feature type="domain" description="Transposase IS204/IS1001/IS1096/IS1165 zinc-finger" evidence="3">
    <location>
        <begin position="36"/>
        <end position="79"/>
    </location>
</feature>